<name>A0A9W6SP69_9ACTN</name>
<dbReference type="Gene3D" id="3.40.50.1820">
    <property type="entry name" value="alpha/beta hydrolase"/>
    <property type="match status" value="1"/>
</dbReference>
<dbReference type="InterPro" id="IPR052897">
    <property type="entry name" value="Sec-Metab_Biosynth_Hydrolase"/>
</dbReference>
<dbReference type="PANTHER" id="PTHR37017:SF11">
    <property type="entry name" value="ESTERASE_LIPASE_THIOESTERASE DOMAIN-CONTAINING PROTEIN"/>
    <property type="match status" value="1"/>
</dbReference>
<dbReference type="GO" id="GO:0003824">
    <property type="term" value="F:catalytic activity"/>
    <property type="evidence" value="ECO:0007669"/>
    <property type="project" value="UniProtKB-ARBA"/>
</dbReference>
<dbReference type="InterPro" id="IPR000073">
    <property type="entry name" value="AB_hydrolase_1"/>
</dbReference>
<dbReference type="SUPFAM" id="SSF53474">
    <property type="entry name" value="alpha/beta-Hydrolases"/>
    <property type="match status" value="1"/>
</dbReference>
<proteinExistence type="predicted"/>
<dbReference type="InterPro" id="IPR029058">
    <property type="entry name" value="AB_hydrolase_fold"/>
</dbReference>
<accession>A0A9W6SP69</accession>
<dbReference type="Pfam" id="PF12697">
    <property type="entry name" value="Abhydrolase_6"/>
    <property type="match status" value="1"/>
</dbReference>
<dbReference type="AlphaFoldDB" id="A0A9W6SP69"/>
<organism evidence="2 3">
    <name type="scientific">Actinorhabdospora filicis</name>
    <dbReference type="NCBI Taxonomy" id="1785913"/>
    <lineage>
        <taxon>Bacteria</taxon>
        <taxon>Bacillati</taxon>
        <taxon>Actinomycetota</taxon>
        <taxon>Actinomycetes</taxon>
        <taxon>Micromonosporales</taxon>
        <taxon>Micromonosporaceae</taxon>
        <taxon>Actinorhabdospora</taxon>
    </lineage>
</organism>
<sequence>MLVPGAWGGAWMWEPVTRELTAAGHTVHAVTLPGLHAHGSEERSSITLDDHVAYVRGLLDEIGETGVVLAGHSYAGIVAGLVAAAEPERVGHTVFVDANVPVDGHSMIDGWSPEGRAHVTAAIEANGGLWPVLSAEDLDGQDFDDARLALFLGRSLPHPGRTIFGVAKPERPLTELSATYINCTLNGEDPNPAAAPYRDVWRFVELRTGHWPMLTKPKELAAILRAV</sequence>
<feature type="domain" description="AB hydrolase-1" evidence="1">
    <location>
        <begin position="2"/>
        <end position="222"/>
    </location>
</feature>
<evidence type="ECO:0000259" key="1">
    <source>
        <dbReference type="Pfam" id="PF12697"/>
    </source>
</evidence>
<comment type="caution">
    <text evidence="2">The sequence shown here is derived from an EMBL/GenBank/DDBJ whole genome shotgun (WGS) entry which is preliminary data.</text>
</comment>
<gene>
    <name evidence="2" type="ORF">Afil01_52620</name>
</gene>
<reference evidence="2" key="1">
    <citation type="submission" date="2023-03" db="EMBL/GenBank/DDBJ databases">
        <title>Actinorhabdospora filicis NBRC 111898.</title>
        <authorList>
            <person name="Ichikawa N."/>
            <person name="Sato H."/>
            <person name="Tonouchi N."/>
        </authorList>
    </citation>
    <scope>NUCLEOTIDE SEQUENCE</scope>
    <source>
        <strain evidence="2">NBRC 111898</strain>
    </source>
</reference>
<dbReference type="Proteomes" id="UP001165079">
    <property type="component" value="Unassembled WGS sequence"/>
</dbReference>
<protein>
    <recommendedName>
        <fullName evidence="1">AB hydrolase-1 domain-containing protein</fullName>
    </recommendedName>
</protein>
<dbReference type="PANTHER" id="PTHR37017">
    <property type="entry name" value="AB HYDROLASE-1 DOMAIN-CONTAINING PROTEIN-RELATED"/>
    <property type="match status" value="1"/>
</dbReference>
<dbReference type="EMBL" id="BSTX01000004">
    <property type="protein sequence ID" value="GLZ80455.1"/>
    <property type="molecule type" value="Genomic_DNA"/>
</dbReference>
<keyword evidence="3" id="KW-1185">Reference proteome</keyword>
<evidence type="ECO:0000313" key="3">
    <source>
        <dbReference type="Proteomes" id="UP001165079"/>
    </source>
</evidence>
<evidence type="ECO:0000313" key="2">
    <source>
        <dbReference type="EMBL" id="GLZ80455.1"/>
    </source>
</evidence>